<name>A0A9W6RB79_9PSEU</name>
<dbReference type="EMBL" id="BSTI01000039">
    <property type="protein sequence ID" value="GLY71550.1"/>
    <property type="molecule type" value="Genomic_DNA"/>
</dbReference>
<protein>
    <submittedName>
        <fullName evidence="2">Uncharacterized protein</fullName>
    </submittedName>
</protein>
<organism evidence="2 3">
    <name type="scientific">Amycolatopsis taiwanensis</name>
    <dbReference type="NCBI Taxonomy" id="342230"/>
    <lineage>
        <taxon>Bacteria</taxon>
        <taxon>Bacillati</taxon>
        <taxon>Actinomycetota</taxon>
        <taxon>Actinomycetes</taxon>
        <taxon>Pseudonocardiales</taxon>
        <taxon>Pseudonocardiaceae</taxon>
        <taxon>Amycolatopsis</taxon>
    </lineage>
</organism>
<dbReference type="AlphaFoldDB" id="A0A9W6RB79"/>
<feature type="region of interest" description="Disordered" evidence="1">
    <location>
        <begin position="77"/>
        <end position="114"/>
    </location>
</feature>
<evidence type="ECO:0000313" key="3">
    <source>
        <dbReference type="Proteomes" id="UP001165136"/>
    </source>
</evidence>
<reference evidence="2" key="1">
    <citation type="submission" date="2023-03" db="EMBL/GenBank/DDBJ databases">
        <title>Amycolatopsis taiwanensis NBRC 103393.</title>
        <authorList>
            <person name="Ichikawa N."/>
            <person name="Sato H."/>
            <person name="Tonouchi N."/>
        </authorList>
    </citation>
    <scope>NUCLEOTIDE SEQUENCE</scope>
    <source>
        <strain evidence="2">NBRC 103393</strain>
    </source>
</reference>
<gene>
    <name evidence="2" type="ORF">Atai01_81690</name>
</gene>
<dbReference type="Proteomes" id="UP001165136">
    <property type="component" value="Unassembled WGS sequence"/>
</dbReference>
<evidence type="ECO:0000313" key="2">
    <source>
        <dbReference type="EMBL" id="GLY71550.1"/>
    </source>
</evidence>
<sequence>MSGLGQGMVDLAGFGGGEAVSDRVRFTKQDAWPSLSGVLCRIDAESGRCEAPRTNPPQATSIPALGQATGELTVTIPTGRSHTTRPEPILNSTVGNSSESTKDDRCGDTDASSF</sequence>
<comment type="caution">
    <text evidence="2">The sequence shown here is derived from an EMBL/GenBank/DDBJ whole genome shotgun (WGS) entry which is preliminary data.</text>
</comment>
<keyword evidence="3" id="KW-1185">Reference proteome</keyword>
<feature type="compositionally biased region" description="Polar residues" evidence="1">
    <location>
        <begin position="90"/>
        <end position="99"/>
    </location>
</feature>
<evidence type="ECO:0000256" key="1">
    <source>
        <dbReference type="SAM" id="MobiDB-lite"/>
    </source>
</evidence>
<accession>A0A9W6RB79</accession>
<proteinExistence type="predicted"/>